<dbReference type="SMART" id="SM00320">
    <property type="entry name" value="WD40"/>
    <property type="match status" value="2"/>
</dbReference>
<proteinExistence type="predicted"/>
<keyword evidence="2" id="KW-0813">Transport</keyword>
<evidence type="ECO:0000256" key="4">
    <source>
        <dbReference type="ARBA" id="ARBA00022927"/>
    </source>
</evidence>
<dbReference type="Pfam" id="PF08314">
    <property type="entry name" value="Sec39"/>
    <property type="match status" value="2"/>
</dbReference>
<dbReference type="PANTHER" id="PTHR15922:SF2">
    <property type="entry name" value="NBAS SUBUNIT OF NRZ TETHERING COMPLEX"/>
    <property type="match status" value="1"/>
</dbReference>
<dbReference type="Pfam" id="PF15492">
    <property type="entry name" value="Nbas_N"/>
    <property type="match status" value="1"/>
</dbReference>
<dbReference type="InterPro" id="IPR054751">
    <property type="entry name" value="NBAS_C"/>
</dbReference>
<protein>
    <recommendedName>
        <fullName evidence="11">Neuroblastoma-amplified sequence</fullName>
    </recommendedName>
</protein>
<dbReference type="InterPro" id="IPR029145">
    <property type="entry name" value="NBAS_N"/>
</dbReference>
<dbReference type="GO" id="GO:0070939">
    <property type="term" value="C:Dsl1/NZR complex"/>
    <property type="evidence" value="ECO:0007669"/>
    <property type="project" value="TreeGrafter"/>
</dbReference>
<keyword evidence="10" id="KW-1185">Reference proteome</keyword>
<organism evidence="9 10">
    <name type="scientific">Patella caerulea</name>
    <name type="common">Rayed Mediterranean limpet</name>
    <dbReference type="NCBI Taxonomy" id="87958"/>
    <lineage>
        <taxon>Eukaryota</taxon>
        <taxon>Metazoa</taxon>
        <taxon>Spiralia</taxon>
        <taxon>Lophotrochozoa</taxon>
        <taxon>Mollusca</taxon>
        <taxon>Gastropoda</taxon>
        <taxon>Patellogastropoda</taxon>
        <taxon>Patelloidea</taxon>
        <taxon>Patellidae</taxon>
        <taxon>Patella</taxon>
    </lineage>
</organism>
<sequence>MATQEDYVDENIEENILYDLSVQAEWVIENEIFTRLSSAPHVKTGSLIGRTSAALQRTAWTFLRKLGVQLQTPTPCILPEALMKLVNSAINWHIAVSSEGRFVAVLQENCVEIRSHRDFYDVVGKGTVPLDPNPQWRCIAWSPDDSMLACSRSNGTVDVFDIVGTRLFTIDGVLADSETAILDHSSSVVAIIFTTHTQYENGQSELLVINYHGSLKSYLCDRDNGFTLQHSFVFSQYYPLGVSSVIYHPKHKLLLVGGLGVSEDETSSKATQEGITAWRILSDTPHYKLVTDYSEDIYQLEKSSTMWKKLRVYSIYNFSSVTQDGIYKMCLSPDGNIMAAIHHSGKLSLWDAPSLRLRKSWLHNEQPFLDEVNSKEETINRQKRKVMKELVPHKQLLDLNFWSNKAVILSRCTGALTISSIDTLYNLLGPSPEWFSPSLRLSQTMEGELLGLECDYKLPERSILDTSDDFEDSDEEDITAVTKATRYTKQVLHYLTDSERFRPPRKKPIHVTKSYKLISLRSTTPEELYARKIDNEEYGEALVLAKAYGLDCDLVYQRRWRKSPVSVASIQDYLSKISKRSWVLHECLERVPDNIDAMKELLNYGLCGTDLPALIAIGQGEDGGRFILCDPEEGLYEDMSYDEFDPRAEEEREERKQQRIQELLNQVDVKKLNLEQKELCRARLRFLQYLDRLRTYECILGGPVTAPGRFNSDFFKEFRSQNIVELTAGYARNGDCDALHSLFTFHSEDILPHRLAILANFPETLPPEEYKSLLPEISKNGDVEDWVVDSWRNDDWVEEENFRLAVNPNPMDLGSFLYEENSELQSFRVETITSKLLTSWYRFRACEIERLSRQVDCACHLIKLGMERGVQDLDDLLDDLFTMEMLVYECNIPDDISFKSVQEMADYDKLKLILSKSPVVMYTKNVRKWVVPFLKQCERHSAGSYSSLLRRYIVEEAKTDLSLIVKMFQTSEVQESFPVILTQKELMTWALEAIYATERDDQLQEALDIFLCLPSKGYGDNSAEIKELHKQVDQLERQLRVVTILKNHGIQKPVSFVRKTESDAEEAKLLVTKLTRLASNHVPHLSSAKWMNLHEDMLELQDKVYRCIPVSLCHEIFVESLLCSSRKENIKLAGELIEGSSEKANRPSPSKTPRVEYKQAIQLTLSAAREYFNSSTNLMDPCMELARSCLGLIADTPPAIQEELDLIASLALLDDFGVSILPLQVRLHSDRLSLVRDAANTRSNAYKQFDKLLKLGHLLRIKAKDANERDGQVLLLMAEAAIKNKDFTIAYELCQRLLIQDYGPGWTALVDLAEVEEFTNINAKVELLSYALAYCTLDMIEPILQAKCLLETQLLYERIHGTISDHGDGPGTSTSLPFTAQTAILQTQQILSSTTKTTKAVLSTVTDTKWWQGAVHSLKQPIQRQQSVQQYDDKNIKFTKQGCHPFYKTVLPNAYTTKTLPSYNHSKYEIDEDQEMSENILRTAKLKEMLTEGEKANPAVEVLLQLARASLPKDSSLGLAYLLALPQPAEAEKCFEEFPSTAVSLQLAVYYYALQVYSHLKPCTESHIYSLYQHNPNDIVKKVVNHVTNYKKADWPQEVVDLIPKLKNYQEMLEDYNQAKSLKDLGKGVDVVRFTDDHQYKHETILGLTMTVEDDVYNLSKTLAKRYDVPLWDVYMSHLEFLFTDSGLKTDELKQQVQKKDILKSLTSQPVEFCKRMYKYVYPCIDGHDHQRLQYFFFLLNNHPTGSLRDMLPEAHMKLLNKIKMPNLDYKELMNDNNKAIDVLRPILTADNINTFARYASSIPIGNGEFLDPSSVYSVWAVKLFWEGDGKTPSGKQIDWLKRFDACKQTVQGMLSSDYLHFIDEITFTKQAKTTLLLDHRKEIIDRAIKFCKQPSKLKDKSCTLTWAEVASSLQYRLSHLDNLNNDTIRSFSQVDDPVYKEYSDLYDLSAGRQDQLEKLFIKMILDGQTPDLVDDVLQVSPLPEFTVQTALQDSVKLIALKLRGEDCDQLEGYDCLKTLEDIVTNVQEHEETDGDLVKSEDVMVLLRPFCSDSNIAVKPRLDVLHILGKSFHLSDEDSVLLNLYRTKAVISEAWSHIQVTEDDIKTEENRLLLFNKLLPDSKSANQYLALCRLLKLWPTQTKYENQGPEINLWVKVFDVICKDKNVNNLTSTILQTICDVIPLNIQCTKRVFDNLVENNKDIEGVKLVLLCQHKQLYTDAVNILTNHEQPISDNDLLNLLLKNHLMSFIVPTLYYPLALDILLDAQGSSDLPDHLSADIVARELKAAGYDAEAGTLLLRARSSHPLLQTFGSALGVVGKWLKS</sequence>
<comment type="subcellular location">
    <subcellularLocation>
        <location evidence="1">Endoplasmic reticulum</location>
    </subcellularLocation>
</comment>
<evidence type="ECO:0000256" key="3">
    <source>
        <dbReference type="ARBA" id="ARBA00022824"/>
    </source>
</evidence>
<keyword evidence="3" id="KW-0256">Endoplasmic reticulum</keyword>
<evidence type="ECO:0000313" key="10">
    <source>
        <dbReference type="Proteomes" id="UP001347796"/>
    </source>
</evidence>
<accession>A0AAN8JNW0</accession>
<evidence type="ECO:0000259" key="6">
    <source>
        <dbReference type="Pfam" id="PF08314"/>
    </source>
</evidence>
<evidence type="ECO:0000256" key="1">
    <source>
        <dbReference type="ARBA" id="ARBA00004240"/>
    </source>
</evidence>
<dbReference type="InterPro" id="IPR013244">
    <property type="entry name" value="Sec39_domain"/>
</dbReference>
<dbReference type="InterPro" id="IPR001680">
    <property type="entry name" value="WD40_rpt"/>
</dbReference>
<dbReference type="Pfam" id="PF22913">
    <property type="entry name" value="NBAS_11th"/>
    <property type="match status" value="1"/>
</dbReference>
<feature type="domain" description="NBAS subunit of NRZ tethering complex C-terminal" evidence="8">
    <location>
        <begin position="1953"/>
        <end position="2075"/>
    </location>
</feature>
<feature type="domain" description="Sec39" evidence="6">
    <location>
        <begin position="1060"/>
        <end position="1346"/>
    </location>
</feature>
<dbReference type="Gene3D" id="2.130.10.10">
    <property type="entry name" value="YVTN repeat-like/Quinoprotein amine dehydrogenase"/>
    <property type="match status" value="1"/>
</dbReference>
<reference evidence="9 10" key="1">
    <citation type="submission" date="2024-01" db="EMBL/GenBank/DDBJ databases">
        <title>The genome of the rayed Mediterranean limpet Patella caerulea (Linnaeus, 1758).</title>
        <authorList>
            <person name="Anh-Thu Weber A."/>
            <person name="Halstead-Nussloch G."/>
        </authorList>
    </citation>
    <scope>NUCLEOTIDE SEQUENCE [LARGE SCALE GENOMIC DNA]</scope>
    <source>
        <strain evidence="9">AATW-2023a</strain>
        <tissue evidence="9">Whole specimen</tissue>
    </source>
</reference>
<dbReference type="Proteomes" id="UP001347796">
    <property type="component" value="Unassembled WGS sequence"/>
</dbReference>
<evidence type="ECO:0000313" key="9">
    <source>
        <dbReference type="EMBL" id="KAK6179676.1"/>
    </source>
</evidence>
<comment type="caution">
    <text evidence="9">The sequence shown here is derived from an EMBL/GenBank/DDBJ whole genome shotgun (WGS) entry which is preliminary data.</text>
</comment>
<dbReference type="GO" id="GO:0000149">
    <property type="term" value="F:SNARE binding"/>
    <property type="evidence" value="ECO:0007669"/>
    <property type="project" value="TreeGrafter"/>
</dbReference>
<feature type="domain" description="Neuroblastoma-amplified sequence N-terminal" evidence="7">
    <location>
        <begin position="92"/>
        <end position="374"/>
    </location>
</feature>
<evidence type="ECO:0000256" key="2">
    <source>
        <dbReference type="ARBA" id="ARBA00022448"/>
    </source>
</evidence>
<evidence type="ECO:0008006" key="11">
    <source>
        <dbReference type="Google" id="ProtNLM"/>
    </source>
</evidence>
<dbReference type="EMBL" id="JAZGQO010000008">
    <property type="protein sequence ID" value="KAK6179676.1"/>
    <property type="molecule type" value="Genomic_DNA"/>
</dbReference>
<dbReference type="InterPro" id="IPR015943">
    <property type="entry name" value="WD40/YVTN_repeat-like_dom_sf"/>
</dbReference>
<evidence type="ECO:0000259" key="8">
    <source>
        <dbReference type="Pfam" id="PF22913"/>
    </source>
</evidence>
<evidence type="ECO:0000259" key="7">
    <source>
        <dbReference type="Pfam" id="PF15492"/>
    </source>
</evidence>
<feature type="coiled-coil region" evidence="5">
    <location>
        <begin position="1018"/>
        <end position="1045"/>
    </location>
</feature>
<feature type="domain" description="Sec39" evidence="6">
    <location>
        <begin position="726"/>
        <end position="1005"/>
    </location>
</feature>
<dbReference type="SUPFAM" id="SSF50978">
    <property type="entry name" value="WD40 repeat-like"/>
    <property type="match status" value="1"/>
</dbReference>
<name>A0AAN8JNW0_PATCE</name>
<dbReference type="GO" id="GO:0006890">
    <property type="term" value="P:retrograde vesicle-mediated transport, Golgi to endoplasmic reticulum"/>
    <property type="evidence" value="ECO:0007669"/>
    <property type="project" value="InterPro"/>
</dbReference>
<gene>
    <name evidence="9" type="ORF">SNE40_011984</name>
</gene>
<keyword evidence="4" id="KW-0653">Protein transport</keyword>
<evidence type="ECO:0000256" key="5">
    <source>
        <dbReference type="SAM" id="Coils"/>
    </source>
</evidence>
<keyword evidence="5" id="KW-0175">Coiled coil</keyword>
<dbReference type="InterPro" id="IPR036322">
    <property type="entry name" value="WD40_repeat_dom_sf"/>
</dbReference>
<dbReference type="GO" id="GO:0015031">
    <property type="term" value="P:protein transport"/>
    <property type="evidence" value="ECO:0007669"/>
    <property type="project" value="UniProtKB-KW"/>
</dbReference>
<dbReference type="PANTHER" id="PTHR15922">
    <property type="entry name" value="NEUROBLASTOMA-AMPLIFIED SEQUENCE"/>
    <property type="match status" value="1"/>
</dbReference>